<evidence type="ECO:0000313" key="2">
    <source>
        <dbReference type="EnsemblMetazoa" id="G9682.3:cds"/>
    </source>
</evidence>
<name>A0A8W8NUM5_MAGGI</name>
<feature type="signal peptide" evidence="1">
    <location>
        <begin position="1"/>
        <end position="20"/>
    </location>
</feature>
<dbReference type="AlphaFoldDB" id="A0A8W8NUM5"/>
<evidence type="ECO:0008006" key="4">
    <source>
        <dbReference type="Google" id="ProtNLM"/>
    </source>
</evidence>
<organism evidence="2 3">
    <name type="scientific">Magallana gigas</name>
    <name type="common">Pacific oyster</name>
    <name type="synonym">Crassostrea gigas</name>
    <dbReference type="NCBI Taxonomy" id="29159"/>
    <lineage>
        <taxon>Eukaryota</taxon>
        <taxon>Metazoa</taxon>
        <taxon>Spiralia</taxon>
        <taxon>Lophotrochozoa</taxon>
        <taxon>Mollusca</taxon>
        <taxon>Bivalvia</taxon>
        <taxon>Autobranchia</taxon>
        <taxon>Pteriomorphia</taxon>
        <taxon>Ostreida</taxon>
        <taxon>Ostreoidea</taxon>
        <taxon>Ostreidae</taxon>
        <taxon>Magallana</taxon>
    </lineage>
</organism>
<dbReference type="EnsemblMetazoa" id="G9682.3">
    <property type="protein sequence ID" value="G9682.3:cds"/>
    <property type="gene ID" value="G9682"/>
</dbReference>
<protein>
    <recommendedName>
        <fullName evidence="4">Zinc finger protein 512B</fullName>
    </recommendedName>
</protein>
<keyword evidence="3" id="KW-1185">Reference proteome</keyword>
<evidence type="ECO:0000256" key="1">
    <source>
        <dbReference type="SAM" id="SignalP"/>
    </source>
</evidence>
<reference evidence="2" key="1">
    <citation type="submission" date="2022-08" db="UniProtKB">
        <authorList>
            <consortium name="EnsemblMetazoa"/>
        </authorList>
    </citation>
    <scope>IDENTIFICATION</scope>
    <source>
        <strain evidence="2">05x7-T-G4-1.051#20</strain>
    </source>
</reference>
<sequence length="153" mass="17229">MANYSVWILAGVCILALVQSDYMSNYRYQRPSSYGYYNKRYYRPKTIIKKVAVPIIKHVPVYKTIIKRVPVVKVKQVPVYKKVEVVKEVPRPVKVEVPVRIPYPVEVPVEVPVEKHIPVPVPGDVGTAPASHGPAFIQPHVIGKGCSEITSRL</sequence>
<dbReference type="Proteomes" id="UP000005408">
    <property type="component" value="Unassembled WGS sequence"/>
</dbReference>
<accession>A0A8W8NUM5</accession>
<proteinExistence type="predicted"/>
<feature type="chain" id="PRO_5036446655" description="Zinc finger protein 512B" evidence="1">
    <location>
        <begin position="21"/>
        <end position="153"/>
    </location>
</feature>
<keyword evidence="1" id="KW-0732">Signal</keyword>
<evidence type="ECO:0000313" key="3">
    <source>
        <dbReference type="Proteomes" id="UP000005408"/>
    </source>
</evidence>